<evidence type="ECO:0000256" key="1">
    <source>
        <dbReference type="ARBA" id="ARBA00000085"/>
    </source>
</evidence>
<keyword evidence="5" id="KW-0902">Two-component regulatory system</keyword>
<feature type="transmembrane region" description="Helical" evidence="7">
    <location>
        <begin position="389"/>
        <end position="407"/>
    </location>
</feature>
<dbReference type="PANTHER" id="PTHR24421:SF10">
    <property type="entry name" value="NITRATE_NITRITE SENSOR PROTEIN NARQ"/>
    <property type="match status" value="1"/>
</dbReference>
<dbReference type="EMBL" id="JBHRTI010000004">
    <property type="protein sequence ID" value="MFC3147767.1"/>
    <property type="molecule type" value="Genomic_DNA"/>
</dbReference>
<dbReference type="Gene3D" id="3.30.565.10">
    <property type="entry name" value="Histidine kinase-like ATPase, C-terminal domain"/>
    <property type="match status" value="1"/>
</dbReference>
<protein>
    <recommendedName>
        <fullName evidence="2">histidine kinase</fullName>
        <ecNumber evidence="2">2.7.13.3</ecNumber>
    </recommendedName>
</protein>
<feature type="transmembrane region" description="Helical" evidence="7">
    <location>
        <begin position="326"/>
        <end position="347"/>
    </location>
</feature>
<dbReference type="SUPFAM" id="SSF55874">
    <property type="entry name" value="ATPase domain of HSP90 chaperone/DNA topoisomerase II/histidine kinase"/>
    <property type="match status" value="1"/>
</dbReference>
<feature type="transmembrane region" description="Helical" evidence="7">
    <location>
        <begin position="28"/>
        <end position="48"/>
    </location>
</feature>
<dbReference type="GO" id="GO:0005524">
    <property type="term" value="F:ATP binding"/>
    <property type="evidence" value="ECO:0007669"/>
    <property type="project" value="UniProtKB-KW"/>
</dbReference>
<dbReference type="Proteomes" id="UP001595556">
    <property type="component" value="Unassembled WGS sequence"/>
</dbReference>
<dbReference type="Pfam" id="PF02518">
    <property type="entry name" value="HATPase_c"/>
    <property type="match status" value="1"/>
</dbReference>
<sequence length="706" mass="76455">MNACALQAGGARAVGLGLNLLPYPLRRLCALLLLLVLASLLIAGYAYADASRAVVQITTVEIRSSAQGASSADTPPGPEEAFVRTTLPYNWTAPGSERADQLNAQWIRLRFDLSARTSDPIALLVTRVYNGGWVYVNGMRVGGIPPGDERTFVRWRKPLLIELPNALLWPGTNEILIKTTFRSGPNSIPPMEIGPTSMLQEKYETAFFMAHTTPRITALVSFTFGLAFIWFWWLRREQVSYGLLGLAGVFWGIRAVYFWIEFMPLEARIAWRLLYYVGYGGVTACLMMGITRLVGSIHRWVDAAVIAVGMAGVLGALFFGVNPEGVFGRIWSVSIASIAFYAVFLLVRAALQRPTLEVTGLLLSLTLMVVLNLIDFAGTLGLLPIAGPVFAHLSGPVVMIVMGAVLVSRYALAMDRLETVNVMLADRVAAREIELMRKYDEQYEIEQRRITVEERARIMQDMHDGLGSQLLSSLVMVERSNVGKQEMVNILRDALDDLRLAIDAFAPDGAELLPAVGNLRFRMQARFKAAGVKLNWSMLNVPDTSALPATATLPILRVMQESLTNILKHSQATEATVQLRLQTNPPALLVEIADNGVGFEVKAAPGRGRGLPNLQKRANRIGAHLLLESGVRGTRVLLTVPLDSTTASPQASAAAAAVAAMEATGAFAVPPLVVRPGDVGAVDPLTAPTQPAGAAPSRGSRDVEAA</sequence>
<keyword evidence="7" id="KW-1133">Transmembrane helix</keyword>
<feature type="transmembrane region" description="Helical" evidence="7">
    <location>
        <begin position="300"/>
        <end position="320"/>
    </location>
</feature>
<dbReference type="PANTHER" id="PTHR24421">
    <property type="entry name" value="NITRATE/NITRITE SENSOR PROTEIN NARX-RELATED"/>
    <property type="match status" value="1"/>
</dbReference>
<dbReference type="RefSeq" id="WP_377303130.1">
    <property type="nucleotide sequence ID" value="NZ_CP180191.1"/>
</dbReference>
<proteinExistence type="predicted"/>
<evidence type="ECO:0000256" key="7">
    <source>
        <dbReference type="SAM" id="Phobius"/>
    </source>
</evidence>
<feature type="transmembrane region" description="Helical" evidence="7">
    <location>
        <begin position="216"/>
        <end position="234"/>
    </location>
</feature>
<feature type="transmembrane region" description="Helical" evidence="7">
    <location>
        <begin position="241"/>
        <end position="260"/>
    </location>
</feature>
<keyword evidence="10" id="KW-1185">Reference proteome</keyword>
<evidence type="ECO:0000256" key="2">
    <source>
        <dbReference type="ARBA" id="ARBA00012438"/>
    </source>
</evidence>
<evidence type="ECO:0000313" key="9">
    <source>
        <dbReference type="EMBL" id="MFC3147767.1"/>
    </source>
</evidence>
<keyword evidence="9" id="KW-0547">Nucleotide-binding</keyword>
<comment type="caution">
    <text evidence="9">The sequence shown here is derived from an EMBL/GenBank/DDBJ whole genome shotgun (WGS) entry which is preliminary data.</text>
</comment>
<dbReference type="InterPro" id="IPR008979">
    <property type="entry name" value="Galactose-bd-like_sf"/>
</dbReference>
<accession>A0ABV7H2C4</accession>
<evidence type="ECO:0000256" key="5">
    <source>
        <dbReference type="ARBA" id="ARBA00023012"/>
    </source>
</evidence>
<keyword evidence="9" id="KW-0067">ATP-binding</keyword>
<organism evidence="9 10">
    <name type="scientific">Piscinibacterium candidicorallinum</name>
    <dbReference type="NCBI Taxonomy" id="1793872"/>
    <lineage>
        <taxon>Bacteria</taxon>
        <taxon>Pseudomonadati</taxon>
        <taxon>Pseudomonadota</taxon>
        <taxon>Betaproteobacteria</taxon>
        <taxon>Burkholderiales</taxon>
        <taxon>Piscinibacterium</taxon>
    </lineage>
</organism>
<dbReference type="EC" id="2.7.13.3" evidence="2"/>
<dbReference type="InterPro" id="IPR050482">
    <property type="entry name" value="Sensor_HK_TwoCompSys"/>
</dbReference>
<dbReference type="SMART" id="SM00387">
    <property type="entry name" value="HATPase_c"/>
    <property type="match status" value="1"/>
</dbReference>
<keyword evidence="4" id="KW-0418">Kinase</keyword>
<reference evidence="10" key="1">
    <citation type="journal article" date="2019" name="Int. J. Syst. Evol. Microbiol.">
        <title>The Global Catalogue of Microorganisms (GCM) 10K type strain sequencing project: providing services to taxonomists for standard genome sequencing and annotation.</title>
        <authorList>
            <consortium name="The Broad Institute Genomics Platform"/>
            <consortium name="The Broad Institute Genome Sequencing Center for Infectious Disease"/>
            <person name="Wu L."/>
            <person name="Ma J."/>
        </authorList>
    </citation>
    <scope>NUCLEOTIDE SEQUENCE [LARGE SCALE GENOMIC DNA]</scope>
    <source>
        <strain evidence="10">KCTC 52168</strain>
    </source>
</reference>
<comment type="catalytic activity">
    <reaction evidence="1">
        <text>ATP + protein L-histidine = ADP + protein N-phospho-L-histidine.</text>
        <dbReference type="EC" id="2.7.13.3"/>
    </reaction>
</comment>
<keyword evidence="7" id="KW-0812">Transmembrane</keyword>
<feature type="domain" description="Histidine kinase/HSP90-like ATPase" evidence="8">
    <location>
        <begin position="550"/>
        <end position="644"/>
    </location>
</feature>
<feature type="transmembrane region" description="Helical" evidence="7">
    <location>
        <begin position="272"/>
        <end position="293"/>
    </location>
</feature>
<evidence type="ECO:0000256" key="3">
    <source>
        <dbReference type="ARBA" id="ARBA00022679"/>
    </source>
</evidence>
<dbReference type="SUPFAM" id="SSF49785">
    <property type="entry name" value="Galactose-binding domain-like"/>
    <property type="match status" value="1"/>
</dbReference>
<dbReference type="CDD" id="cd16917">
    <property type="entry name" value="HATPase_UhpB-NarQ-NarX-like"/>
    <property type="match status" value="1"/>
</dbReference>
<feature type="region of interest" description="Disordered" evidence="6">
    <location>
        <begin position="681"/>
        <end position="706"/>
    </location>
</feature>
<dbReference type="InterPro" id="IPR036890">
    <property type="entry name" value="HATPase_C_sf"/>
</dbReference>
<gene>
    <name evidence="9" type="ORF">ACFOEN_08945</name>
</gene>
<dbReference type="InterPro" id="IPR003594">
    <property type="entry name" value="HATPase_dom"/>
</dbReference>
<keyword evidence="3" id="KW-0808">Transferase</keyword>
<name>A0ABV7H2C4_9BURK</name>
<evidence type="ECO:0000313" key="10">
    <source>
        <dbReference type="Proteomes" id="UP001595556"/>
    </source>
</evidence>
<evidence type="ECO:0000256" key="6">
    <source>
        <dbReference type="SAM" id="MobiDB-lite"/>
    </source>
</evidence>
<evidence type="ECO:0000259" key="8">
    <source>
        <dbReference type="SMART" id="SM00387"/>
    </source>
</evidence>
<evidence type="ECO:0000256" key="4">
    <source>
        <dbReference type="ARBA" id="ARBA00022777"/>
    </source>
</evidence>
<keyword evidence="7" id="KW-0472">Membrane</keyword>
<dbReference type="Gene3D" id="2.60.120.260">
    <property type="entry name" value="Galactose-binding domain-like"/>
    <property type="match status" value="1"/>
</dbReference>
<feature type="transmembrane region" description="Helical" evidence="7">
    <location>
        <begin position="359"/>
        <end position="383"/>
    </location>
</feature>